<gene>
    <name evidence="1" type="ORF">ACJIZ3_016465</name>
</gene>
<evidence type="ECO:0000313" key="1">
    <source>
        <dbReference type="EMBL" id="KAL3815197.1"/>
    </source>
</evidence>
<sequence length="110" mass="12514">MISWCERNFQATESETLEAVGDKYNDRHSAICMIMCAENENLVNDVMGSLNHDRDYVEKIDEFHFYVDKVKKIVKPGCAPEMLNVALSSLNSLVQELSLLSSKQYLHASL</sequence>
<reference evidence="1 2" key="1">
    <citation type="submission" date="2024-12" db="EMBL/GenBank/DDBJ databases">
        <title>The unique morphological basis and parallel evolutionary history of personate flowers in Penstemon.</title>
        <authorList>
            <person name="Depatie T.H."/>
            <person name="Wessinger C.A."/>
        </authorList>
    </citation>
    <scope>NUCLEOTIDE SEQUENCE [LARGE SCALE GENOMIC DNA]</scope>
    <source>
        <strain evidence="1">WTNN_2</strain>
        <tissue evidence="1">Leaf</tissue>
    </source>
</reference>
<comment type="caution">
    <text evidence="1">The sequence shown here is derived from an EMBL/GenBank/DDBJ whole genome shotgun (WGS) entry which is preliminary data.</text>
</comment>
<organism evidence="1 2">
    <name type="scientific">Penstemon smallii</name>
    <dbReference type="NCBI Taxonomy" id="265156"/>
    <lineage>
        <taxon>Eukaryota</taxon>
        <taxon>Viridiplantae</taxon>
        <taxon>Streptophyta</taxon>
        <taxon>Embryophyta</taxon>
        <taxon>Tracheophyta</taxon>
        <taxon>Spermatophyta</taxon>
        <taxon>Magnoliopsida</taxon>
        <taxon>eudicotyledons</taxon>
        <taxon>Gunneridae</taxon>
        <taxon>Pentapetalae</taxon>
        <taxon>asterids</taxon>
        <taxon>lamiids</taxon>
        <taxon>Lamiales</taxon>
        <taxon>Plantaginaceae</taxon>
        <taxon>Cheloneae</taxon>
        <taxon>Penstemon</taxon>
    </lineage>
</organism>
<proteinExistence type="predicted"/>
<protein>
    <submittedName>
        <fullName evidence="1">Uncharacterized protein</fullName>
    </submittedName>
</protein>
<accession>A0ABD3RSV7</accession>
<keyword evidence="2" id="KW-1185">Reference proteome</keyword>
<name>A0ABD3RSV7_9LAMI</name>
<evidence type="ECO:0000313" key="2">
    <source>
        <dbReference type="Proteomes" id="UP001634393"/>
    </source>
</evidence>
<dbReference type="Proteomes" id="UP001634393">
    <property type="component" value="Unassembled WGS sequence"/>
</dbReference>
<dbReference type="EMBL" id="JBJXBP010000008">
    <property type="protein sequence ID" value="KAL3815197.1"/>
    <property type="molecule type" value="Genomic_DNA"/>
</dbReference>
<dbReference type="AlphaFoldDB" id="A0ABD3RSV7"/>